<dbReference type="Proteomes" id="UP000036338">
    <property type="component" value="Unassembled WGS sequence"/>
</dbReference>
<protein>
    <submittedName>
        <fullName evidence="4">GCN5 family acetyltransferase</fullName>
    </submittedName>
</protein>
<dbReference type="Pfam" id="PF00583">
    <property type="entry name" value="Acetyltransf_1"/>
    <property type="match status" value="1"/>
</dbReference>
<sequence length="212" mass="23236">MQRPESARPARAYAAYAKRLDGRVVVRRFDPRSDSYDALTALLHRAFAPLGALGFNCPCVDQPASATRERVLTSECFVALGNAHLVATMTMHSHDPDSRCDPYRSRRVATLGQLAVDPVWQDRGIGRSLLAFAQRRAAARGATHLALDAPYAAVRLVDFYRREGFQPVDVMRFPGHNYDSTILCKSVGVAYGRMPASDTTQIDVARQAGAAS</sequence>
<evidence type="ECO:0000313" key="4">
    <source>
        <dbReference type="EMBL" id="KML47892.1"/>
    </source>
</evidence>
<evidence type="ECO:0000256" key="1">
    <source>
        <dbReference type="ARBA" id="ARBA00022679"/>
    </source>
</evidence>
<proteinExistence type="predicted"/>
<dbReference type="SUPFAM" id="SSF55729">
    <property type="entry name" value="Acyl-CoA N-acyltransferases (Nat)"/>
    <property type="match status" value="1"/>
</dbReference>
<dbReference type="PANTHER" id="PTHR43877">
    <property type="entry name" value="AMINOALKYLPHOSPHONATE N-ACETYLTRANSFERASE-RELATED-RELATED"/>
    <property type="match status" value="1"/>
</dbReference>
<dbReference type="InterPro" id="IPR050832">
    <property type="entry name" value="Bact_Acetyltransf"/>
</dbReference>
<dbReference type="PANTHER" id="PTHR43877:SF2">
    <property type="entry name" value="AMINOALKYLPHOSPHONATE N-ACETYLTRANSFERASE-RELATED"/>
    <property type="match status" value="1"/>
</dbReference>
<dbReference type="InterPro" id="IPR000182">
    <property type="entry name" value="GNAT_dom"/>
</dbReference>
<organism evidence="4 5">
    <name type="scientific">Burkholderia cepacia</name>
    <name type="common">Pseudomonas cepacia</name>
    <dbReference type="NCBI Taxonomy" id="292"/>
    <lineage>
        <taxon>Bacteria</taxon>
        <taxon>Pseudomonadati</taxon>
        <taxon>Pseudomonadota</taxon>
        <taxon>Betaproteobacteria</taxon>
        <taxon>Burkholderiales</taxon>
        <taxon>Burkholderiaceae</taxon>
        <taxon>Burkholderia</taxon>
        <taxon>Burkholderia cepacia complex</taxon>
    </lineage>
</organism>
<evidence type="ECO:0000313" key="5">
    <source>
        <dbReference type="Proteomes" id="UP000036338"/>
    </source>
</evidence>
<dbReference type="GO" id="GO:0016747">
    <property type="term" value="F:acyltransferase activity, transferring groups other than amino-acyl groups"/>
    <property type="evidence" value="ECO:0007669"/>
    <property type="project" value="InterPro"/>
</dbReference>
<name>A0A0J5ZDM5_BURCE</name>
<keyword evidence="1 4" id="KW-0808">Transferase</keyword>
<feature type="domain" description="N-acetyltransferase" evidence="3">
    <location>
        <begin position="24"/>
        <end position="188"/>
    </location>
</feature>
<dbReference type="Gene3D" id="3.40.630.30">
    <property type="match status" value="1"/>
</dbReference>
<reference evidence="4 5" key="1">
    <citation type="submission" date="2015-05" db="EMBL/GenBank/DDBJ databases">
        <title>Draft genome of Burkholderia cepacia LK29.</title>
        <authorList>
            <person name="Chan X.Y."/>
        </authorList>
    </citation>
    <scope>NUCLEOTIDE SEQUENCE [LARGE SCALE GENOMIC DNA]</scope>
    <source>
        <strain evidence="4 5">LK29</strain>
    </source>
</reference>
<accession>A0A0J5ZDM5</accession>
<dbReference type="EMBL" id="LDWR01000059">
    <property type="protein sequence ID" value="KML47892.1"/>
    <property type="molecule type" value="Genomic_DNA"/>
</dbReference>
<evidence type="ECO:0000256" key="2">
    <source>
        <dbReference type="ARBA" id="ARBA00023315"/>
    </source>
</evidence>
<evidence type="ECO:0000259" key="3">
    <source>
        <dbReference type="PROSITE" id="PS51186"/>
    </source>
</evidence>
<keyword evidence="2" id="KW-0012">Acyltransferase</keyword>
<dbReference type="PROSITE" id="PS51186">
    <property type="entry name" value="GNAT"/>
    <property type="match status" value="1"/>
</dbReference>
<dbReference type="AlphaFoldDB" id="A0A0J5ZDM5"/>
<dbReference type="PATRIC" id="fig|292.27.peg.6971"/>
<gene>
    <name evidence="4" type="ORF">VL15_31450</name>
</gene>
<dbReference type="RefSeq" id="WP_048250655.1">
    <property type="nucleotide sequence ID" value="NZ_LDWR01000059.1"/>
</dbReference>
<dbReference type="CDD" id="cd04301">
    <property type="entry name" value="NAT_SF"/>
    <property type="match status" value="1"/>
</dbReference>
<dbReference type="InterPro" id="IPR016181">
    <property type="entry name" value="Acyl_CoA_acyltransferase"/>
</dbReference>
<comment type="caution">
    <text evidence="4">The sequence shown here is derived from an EMBL/GenBank/DDBJ whole genome shotgun (WGS) entry which is preliminary data.</text>
</comment>